<dbReference type="Proteomes" id="UP000241890">
    <property type="component" value="Unassembled WGS sequence"/>
</dbReference>
<evidence type="ECO:0000256" key="1">
    <source>
        <dbReference type="ARBA" id="ARBA00004496"/>
    </source>
</evidence>
<dbReference type="GO" id="GO:0051295">
    <property type="term" value="P:establishment of meiotic spindle localization"/>
    <property type="evidence" value="ECO:0007669"/>
    <property type="project" value="TreeGrafter"/>
</dbReference>
<evidence type="ECO:0000256" key="6">
    <source>
        <dbReference type="SAM" id="MobiDB-lite"/>
    </source>
</evidence>
<dbReference type="Pfam" id="PF00622">
    <property type="entry name" value="SPRY"/>
    <property type="match status" value="1"/>
</dbReference>
<dbReference type="PROSITE" id="PS50096">
    <property type="entry name" value="IQ"/>
    <property type="match status" value="2"/>
</dbReference>
<evidence type="ECO:0000313" key="8">
    <source>
        <dbReference type="EMBL" id="GBG23938.1"/>
    </source>
</evidence>
<dbReference type="GO" id="GO:0007051">
    <property type="term" value="P:spindle organization"/>
    <property type="evidence" value="ECO:0007669"/>
    <property type="project" value="TreeGrafter"/>
</dbReference>
<accession>A0A2R5G2I6</accession>
<feature type="domain" description="SPRY" evidence="7">
    <location>
        <begin position="511"/>
        <end position="590"/>
    </location>
</feature>
<dbReference type="GO" id="GO:0000922">
    <property type="term" value="C:spindle pole"/>
    <property type="evidence" value="ECO:0007669"/>
    <property type="project" value="TreeGrafter"/>
</dbReference>
<dbReference type="InterPro" id="IPR051185">
    <property type="entry name" value="ASPM"/>
</dbReference>
<dbReference type="OrthoDB" id="5951542at2759"/>
<feature type="compositionally biased region" description="Basic and acidic residues" evidence="6">
    <location>
        <begin position="668"/>
        <end position="703"/>
    </location>
</feature>
<protein>
    <recommendedName>
        <fullName evidence="7">SPRY domain-containing protein</fullName>
    </recommendedName>
</protein>
<sequence length="1085" mass="122375">MGQIAKAQSDRFQPAKGRESMSRKSLSRRTTQEFDAAHHVPLWFEKICELEGATETESLQQTEIKKNETHMMRKWSEEARALVDAKVEENKLRDISELEDLQRRNEELDREGVMSWIGVEALSTIINPTERRVLAARSKSSRPQNERQVLEGLYQQKRELVSGYFQRSRMREAELSSSLQEGQAMLRRFGELLKSTCDNMISNNQSRLLEELHRHGVEAGRLRATDAASKLHRKISLNHLDRHQSVIFQHADATMLRLPSQERFLWGYAHASDGPWRVRRYDKGMVREIMRVTAEQINAEHASAIDVLRLLAKVLDAIQEASEMDVKLHKQVIETPRRARELIQTRLDALGIAIDVNGTSRLTKLRSELDIKTAAQQILAKTAGRVDYHGRFYFEIHAHKLSVAGLPSYQSPLSSGPDATDDADIPLGLFSLHVEQPRGRLSISALQQNEPNEPAADAETAASQNVPCAPENDDAVSELNSQSTEDETDAFLRLLERKSSSMSAEDLDYEEQDTDQWMIGVSFDTLQCNGFPGNDDTSFGLRSDGTLWHAGKCRSFCADLSDETVVGLLIDLNVGSLTPFVGGASLGVAFGVGSRAYSAEDQARQGARLREEHLIPAFALKAKARTDLELASSLSDIESLSEPASGDSDGALDALETQADPFPPNVDDNYHGKHDDDDDDQNHGDDLDHDKEARDRRDEDAGRIRAGTGDALAHEGAAARPLDVMQFTPALTVNFGGYPFARLPPHSLSCNAYMSFATESKMEIDRAQFEAKWRKERNASRGKGYSADDVESQESGAIEVVLEYKARAAFAASLAYESMQSWSDFPPEAHRIGYSASTLQRAARRFLGRRWRQREMLAQTLAITLLQQRIRDVMPAWRRRKASAASRIQKIWRGYRLRKQFRLAREFAHHPQLLDAAATKVQSTVRRRQAAKRAQNIAEAAEREIEFLVTSAHRIQNKWRTHKASREAKRYRAMARSVNLVQRLWRARAARMELDPAAREMLARIGHNVQEIQTQVNAATSVQRVWRGKADREYAHMRRFAYNSSAATIQFAWRSYRVKTKIDAICDWTLASNVKKFLQGIGAIL</sequence>
<feature type="region of interest" description="Disordered" evidence="6">
    <location>
        <begin position="449"/>
        <end position="486"/>
    </location>
</feature>
<keyword evidence="2" id="KW-0963">Cytoplasm</keyword>
<dbReference type="Gene3D" id="2.60.120.920">
    <property type="match status" value="1"/>
</dbReference>
<keyword evidence="4" id="KW-0112">Calmodulin-binding</keyword>
<name>A0A2R5G2I6_9STRA</name>
<evidence type="ECO:0000256" key="5">
    <source>
        <dbReference type="SAM" id="Coils"/>
    </source>
</evidence>
<dbReference type="GO" id="GO:0005737">
    <property type="term" value="C:cytoplasm"/>
    <property type="evidence" value="ECO:0007669"/>
    <property type="project" value="UniProtKB-SubCell"/>
</dbReference>
<evidence type="ECO:0000256" key="3">
    <source>
        <dbReference type="ARBA" id="ARBA00022737"/>
    </source>
</evidence>
<dbReference type="Pfam" id="PF00612">
    <property type="entry name" value="IQ"/>
    <property type="match status" value="1"/>
</dbReference>
<dbReference type="AlphaFoldDB" id="A0A2R5G2I6"/>
<evidence type="ECO:0000313" key="9">
    <source>
        <dbReference type="Proteomes" id="UP000241890"/>
    </source>
</evidence>
<dbReference type="PANTHER" id="PTHR22706:SF1">
    <property type="entry name" value="ASSEMBLY FACTOR FOR SPINDLE MICROTUBULES"/>
    <property type="match status" value="1"/>
</dbReference>
<evidence type="ECO:0000256" key="2">
    <source>
        <dbReference type="ARBA" id="ARBA00022490"/>
    </source>
</evidence>
<dbReference type="InterPro" id="IPR013320">
    <property type="entry name" value="ConA-like_dom_sf"/>
</dbReference>
<comment type="caution">
    <text evidence="8">The sequence shown here is derived from an EMBL/GenBank/DDBJ whole genome shotgun (WGS) entry which is preliminary data.</text>
</comment>
<proteinExistence type="predicted"/>
<comment type="subcellular location">
    <subcellularLocation>
        <location evidence="1">Cytoplasm</location>
    </subcellularLocation>
</comment>
<evidence type="ECO:0000256" key="4">
    <source>
        <dbReference type="ARBA" id="ARBA00022860"/>
    </source>
</evidence>
<dbReference type="InParanoid" id="A0A2R5G2I6"/>
<dbReference type="Gene3D" id="1.20.5.190">
    <property type="match status" value="1"/>
</dbReference>
<feature type="region of interest" description="Disordered" evidence="6">
    <location>
        <begin position="1"/>
        <end position="30"/>
    </location>
</feature>
<feature type="region of interest" description="Disordered" evidence="6">
    <location>
        <begin position="636"/>
        <end position="709"/>
    </location>
</feature>
<dbReference type="GO" id="GO:0000278">
    <property type="term" value="P:mitotic cell cycle"/>
    <property type="evidence" value="ECO:0007669"/>
    <property type="project" value="TreeGrafter"/>
</dbReference>
<dbReference type="EMBL" id="BEYU01000001">
    <property type="protein sequence ID" value="GBG23938.1"/>
    <property type="molecule type" value="Genomic_DNA"/>
</dbReference>
<reference evidence="8 9" key="1">
    <citation type="submission" date="2017-12" db="EMBL/GenBank/DDBJ databases">
        <title>Sequencing, de novo assembly and annotation of complete genome of a new Thraustochytrid species, strain FCC1311.</title>
        <authorList>
            <person name="Sedici K."/>
            <person name="Godart F."/>
            <person name="Aiese Cigliano R."/>
            <person name="Sanseverino W."/>
            <person name="Barakat M."/>
            <person name="Ortet P."/>
            <person name="Marechal E."/>
            <person name="Cagnac O."/>
            <person name="Amato A."/>
        </authorList>
    </citation>
    <scope>NUCLEOTIDE SEQUENCE [LARGE SCALE GENOMIC DNA]</scope>
</reference>
<keyword evidence="3" id="KW-0677">Repeat</keyword>
<dbReference type="InterPro" id="IPR000048">
    <property type="entry name" value="IQ_motif_EF-hand-BS"/>
</dbReference>
<gene>
    <name evidence="8" type="ORF">FCC1311_001572</name>
</gene>
<dbReference type="InterPro" id="IPR043136">
    <property type="entry name" value="B30.2/SPRY_sf"/>
</dbReference>
<dbReference type="PANTHER" id="PTHR22706">
    <property type="entry name" value="ASSEMBLY FACTOR FOR SPINDLE MICROTUBULES"/>
    <property type="match status" value="1"/>
</dbReference>
<keyword evidence="5" id="KW-0175">Coiled coil</keyword>
<dbReference type="SMART" id="SM00015">
    <property type="entry name" value="IQ"/>
    <property type="match status" value="4"/>
</dbReference>
<feature type="coiled-coil region" evidence="5">
    <location>
        <begin position="931"/>
        <end position="958"/>
    </location>
</feature>
<dbReference type="CDD" id="cd23767">
    <property type="entry name" value="IQCD"/>
    <property type="match status" value="1"/>
</dbReference>
<dbReference type="GO" id="GO:0005516">
    <property type="term" value="F:calmodulin binding"/>
    <property type="evidence" value="ECO:0007669"/>
    <property type="project" value="UniProtKB-KW"/>
</dbReference>
<organism evidence="8 9">
    <name type="scientific">Hondaea fermentalgiana</name>
    <dbReference type="NCBI Taxonomy" id="2315210"/>
    <lineage>
        <taxon>Eukaryota</taxon>
        <taxon>Sar</taxon>
        <taxon>Stramenopiles</taxon>
        <taxon>Bigyra</taxon>
        <taxon>Labyrinthulomycetes</taxon>
        <taxon>Thraustochytrida</taxon>
        <taxon>Thraustochytriidae</taxon>
        <taxon>Hondaea</taxon>
    </lineage>
</organism>
<dbReference type="SUPFAM" id="SSF49899">
    <property type="entry name" value="Concanavalin A-like lectins/glucanases"/>
    <property type="match status" value="1"/>
</dbReference>
<keyword evidence="9" id="KW-1185">Reference proteome</keyword>
<evidence type="ECO:0000259" key="7">
    <source>
        <dbReference type="Pfam" id="PF00622"/>
    </source>
</evidence>
<dbReference type="InterPro" id="IPR003877">
    <property type="entry name" value="SPRY_dom"/>
</dbReference>